<sequence>MSRPVRVADDWYVGSLLRGLALLEIRAMARRKKPMEWWAGDDYVACIAWLADLCHNMPDARTRIPGFGGLFRRVRRRERPFAHAWRVADQAGREWILGRLAREGVTWTPPA</sequence>
<reference evidence="1" key="1">
    <citation type="submission" date="2021-01" db="EMBL/GenBank/DDBJ databases">
        <title>Whole genome shotgun sequence of Actinoplanes tereljensis NBRC 105297.</title>
        <authorList>
            <person name="Komaki H."/>
            <person name="Tamura T."/>
        </authorList>
    </citation>
    <scope>NUCLEOTIDE SEQUENCE</scope>
    <source>
        <strain evidence="1">NBRC 105297</strain>
    </source>
</reference>
<comment type="caution">
    <text evidence="1">The sequence shown here is derived from an EMBL/GenBank/DDBJ whole genome shotgun (WGS) entry which is preliminary data.</text>
</comment>
<dbReference type="AlphaFoldDB" id="A0A919NVK4"/>
<name>A0A919NVK4_9ACTN</name>
<organism evidence="1 2">
    <name type="scientific">Paractinoplanes tereljensis</name>
    <dbReference type="NCBI Taxonomy" id="571912"/>
    <lineage>
        <taxon>Bacteria</taxon>
        <taxon>Bacillati</taxon>
        <taxon>Actinomycetota</taxon>
        <taxon>Actinomycetes</taxon>
        <taxon>Micromonosporales</taxon>
        <taxon>Micromonosporaceae</taxon>
        <taxon>Paractinoplanes</taxon>
    </lineage>
</organism>
<dbReference type="EMBL" id="BOMY01000046">
    <property type="protein sequence ID" value="GIF24527.1"/>
    <property type="molecule type" value="Genomic_DNA"/>
</dbReference>
<proteinExistence type="predicted"/>
<gene>
    <name evidence="1" type="ORF">Ate02nite_72570</name>
</gene>
<accession>A0A919NVK4</accession>
<evidence type="ECO:0000313" key="2">
    <source>
        <dbReference type="Proteomes" id="UP000623608"/>
    </source>
</evidence>
<protein>
    <submittedName>
        <fullName evidence="1">Uncharacterized protein</fullName>
    </submittedName>
</protein>
<keyword evidence="2" id="KW-1185">Reference proteome</keyword>
<dbReference type="Proteomes" id="UP000623608">
    <property type="component" value="Unassembled WGS sequence"/>
</dbReference>
<evidence type="ECO:0000313" key="1">
    <source>
        <dbReference type="EMBL" id="GIF24527.1"/>
    </source>
</evidence>